<organism evidence="1 2">
    <name type="scientific">Allacma fusca</name>
    <dbReference type="NCBI Taxonomy" id="39272"/>
    <lineage>
        <taxon>Eukaryota</taxon>
        <taxon>Metazoa</taxon>
        <taxon>Ecdysozoa</taxon>
        <taxon>Arthropoda</taxon>
        <taxon>Hexapoda</taxon>
        <taxon>Collembola</taxon>
        <taxon>Symphypleona</taxon>
        <taxon>Sminthuridae</taxon>
        <taxon>Allacma</taxon>
    </lineage>
</organism>
<dbReference type="EMBL" id="CAJVCH010007496">
    <property type="protein sequence ID" value="CAG7660880.1"/>
    <property type="molecule type" value="Genomic_DNA"/>
</dbReference>
<evidence type="ECO:0000313" key="1">
    <source>
        <dbReference type="EMBL" id="CAG7660880.1"/>
    </source>
</evidence>
<comment type="caution">
    <text evidence="1">The sequence shown here is derived from an EMBL/GenBank/DDBJ whole genome shotgun (WGS) entry which is preliminary data.</text>
</comment>
<keyword evidence="2" id="KW-1185">Reference proteome</keyword>
<sequence>ASEIANTRGL</sequence>
<dbReference type="Proteomes" id="UP000708208">
    <property type="component" value="Unassembled WGS sequence"/>
</dbReference>
<proteinExistence type="predicted"/>
<reference evidence="1" key="1">
    <citation type="submission" date="2021-06" db="EMBL/GenBank/DDBJ databases">
        <authorList>
            <person name="Hodson N. C."/>
            <person name="Mongue J. A."/>
            <person name="Jaron S. K."/>
        </authorList>
    </citation>
    <scope>NUCLEOTIDE SEQUENCE</scope>
</reference>
<feature type="non-terminal residue" evidence="1">
    <location>
        <position position="1"/>
    </location>
</feature>
<protein>
    <submittedName>
        <fullName evidence="1">Uncharacterized protein</fullName>
    </submittedName>
</protein>
<gene>
    <name evidence="1" type="ORF">AFUS01_LOCUS1355</name>
</gene>
<evidence type="ECO:0000313" key="2">
    <source>
        <dbReference type="Proteomes" id="UP000708208"/>
    </source>
</evidence>
<accession>A0A8J2J3U3</accession>
<name>A0A8J2J3U3_9HEXA</name>